<keyword evidence="1" id="KW-1133">Transmembrane helix</keyword>
<dbReference type="RefSeq" id="WP_328218004.1">
    <property type="nucleotide sequence ID" value="NZ_JARTLI010000011.1"/>
</dbReference>
<evidence type="ECO:0000313" key="3">
    <source>
        <dbReference type="Proteomes" id="UP001339962"/>
    </source>
</evidence>
<organism evidence="2 3">
    <name type="scientific">Anoxybacteroides rupiense</name>
    <dbReference type="NCBI Taxonomy" id="311460"/>
    <lineage>
        <taxon>Bacteria</taxon>
        <taxon>Bacillati</taxon>
        <taxon>Bacillota</taxon>
        <taxon>Bacilli</taxon>
        <taxon>Bacillales</taxon>
        <taxon>Anoxybacillaceae</taxon>
        <taxon>Anoxybacteroides</taxon>
    </lineage>
</organism>
<dbReference type="EMBL" id="JARTLI010000011">
    <property type="protein sequence ID" value="MED5051759.1"/>
    <property type="molecule type" value="Genomic_DNA"/>
</dbReference>
<dbReference type="AlphaFoldDB" id="A0ABD5IVC2"/>
<feature type="transmembrane region" description="Helical" evidence="1">
    <location>
        <begin position="6"/>
        <end position="33"/>
    </location>
</feature>
<comment type="caution">
    <text evidence="2">The sequence shown here is derived from an EMBL/GenBank/DDBJ whole genome shotgun (WGS) entry which is preliminary data.</text>
</comment>
<gene>
    <name evidence="2" type="ORF">P9850_07805</name>
</gene>
<dbReference type="Proteomes" id="UP001339962">
    <property type="component" value="Unassembled WGS sequence"/>
</dbReference>
<keyword evidence="1" id="KW-0472">Membrane</keyword>
<sequence>MNIERHFLVLMLGQSLANIGDVLYIVGVMATIYRMTGSADARLANDCCDTGIKNDCGYGMVRNGF</sequence>
<proteinExistence type="predicted"/>
<accession>A0ABD5IVC2</accession>
<protein>
    <submittedName>
        <fullName evidence="2">Uncharacterized protein</fullName>
    </submittedName>
</protein>
<keyword evidence="1" id="KW-0812">Transmembrane</keyword>
<evidence type="ECO:0000313" key="2">
    <source>
        <dbReference type="EMBL" id="MED5051759.1"/>
    </source>
</evidence>
<evidence type="ECO:0000256" key="1">
    <source>
        <dbReference type="SAM" id="Phobius"/>
    </source>
</evidence>
<name>A0ABD5IVC2_9BACL</name>
<reference evidence="2 3" key="1">
    <citation type="submission" date="2023-03" db="EMBL/GenBank/DDBJ databases">
        <title>Bacillus Genome Sequencing.</title>
        <authorList>
            <person name="Dunlap C."/>
        </authorList>
    </citation>
    <scope>NUCLEOTIDE SEQUENCE [LARGE SCALE GENOMIC DNA]</scope>
    <source>
        <strain evidence="2 3">NRS-38</strain>
    </source>
</reference>